<dbReference type="EMBL" id="CP029353">
    <property type="protein sequence ID" value="AWK87205.1"/>
    <property type="molecule type" value="Genomic_DNA"/>
</dbReference>
<dbReference type="Pfam" id="PF00072">
    <property type="entry name" value="Response_reg"/>
    <property type="match status" value="1"/>
</dbReference>
<dbReference type="InterPro" id="IPR050595">
    <property type="entry name" value="Bact_response_regulator"/>
</dbReference>
<dbReference type="InterPro" id="IPR011006">
    <property type="entry name" value="CheY-like_superfamily"/>
</dbReference>
<evidence type="ECO:0000256" key="2">
    <source>
        <dbReference type="PROSITE-ProRule" id="PRU00169"/>
    </source>
</evidence>
<dbReference type="AlphaFoldDB" id="A0A2S2CS03"/>
<organism evidence="4 5">
    <name type="scientific">Azospirillum thermophilum</name>
    <dbReference type="NCBI Taxonomy" id="2202148"/>
    <lineage>
        <taxon>Bacteria</taxon>
        <taxon>Pseudomonadati</taxon>
        <taxon>Pseudomonadota</taxon>
        <taxon>Alphaproteobacteria</taxon>
        <taxon>Rhodospirillales</taxon>
        <taxon>Azospirillaceae</taxon>
        <taxon>Azospirillum</taxon>
    </lineage>
</organism>
<keyword evidence="5" id="KW-1185">Reference proteome</keyword>
<feature type="modified residue" description="4-aspartylphosphate" evidence="2">
    <location>
        <position position="52"/>
    </location>
</feature>
<dbReference type="PROSITE" id="PS50110">
    <property type="entry name" value="RESPONSE_REGULATORY"/>
    <property type="match status" value="1"/>
</dbReference>
<dbReference type="Proteomes" id="UP000245629">
    <property type="component" value="Chromosome 2"/>
</dbReference>
<dbReference type="InterPro" id="IPR001789">
    <property type="entry name" value="Sig_transdc_resp-reg_receiver"/>
</dbReference>
<dbReference type="RefSeq" id="WP_109328091.1">
    <property type="nucleotide sequence ID" value="NZ_CP029353.1"/>
</dbReference>
<gene>
    <name evidence="4" type="ORF">DEW08_14120</name>
</gene>
<evidence type="ECO:0000313" key="4">
    <source>
        <dbReference type="EMBL" id="AWK87205.1"/>
    </source>
</evidence>
<accession>A0A2S2CS03</accession>
<dbReference type="SMART" id="SM00448">
    <property type="entry name" value="REC"/>
    <property type="match status" value="1"/>
</dbReference>
<dbReference type="KEGG" id="azz:DEW08_14120"/>
<dbReference type="CDD" id="cd00156">
    <property type="entry name" value="REC"/>
    <property type="match status" value="1"/>
</dbReference>
<protein>
    <submittedName>
        <fullName evidence="4">Response regulator</fullName>
    </submittedName>
</protein>
<dbReference type="PANTHER" id="PTHR44591">
    <property type="entry name" value="STRESS RESPONSE REGULATOR PROTEIN 1"/>
    <property type="match status" value="1"/>
</dbReference>
<dbReference type="PANTHER" id="PTHR44591:SF23">
    <property type="entry name" value="CHEY SUBFAMILY"/>
    <property type="match status" value="1"/>
</dbReference>
<dbReference type="OrthoDB" id="7243049at2"/>
<feature type="domain" description="Response regulatory" evidence="3">
    <location>
        <begin position="3"/>
        <end position="121"/>
    </location>
</feature>
<evidence type="ECO:0000259" key="3">
    <source>
        <dbReference type="PROSITE" id="PS50110"/>
    </source>
</evidence>
<reference evidence="5" key="1">
    <citation type="submission" date="2018-05" db="EMBL/GenBank/DDBJ databases">
        <title>Azospirillum thermophila sp. nov., a novel isolated from hot spring.</title>
        <authorList>
            <person name="Zhao Z."/>
        </authorList>
    </citation>
    <scope>NUCLEOTIDE SEQUENCE [LARGE SCALE GENOMIC DNA]</scope>
    <source>
        <strain evidence="5">CFH 70021</strain>
    </source>
</reference>
<sequence>MAKILVVEDSPAVRLSVVAYLESLGLEVIEAENGRLALNELQKGPFDLVVTDVLMPEVDGVELIKAIRAEYPGVKVLAMSGGAPNLPAGYVLKMTEMFNADAVLYKPFLNEELRTAAGRLLGLSLPED</sequence>
<proteinExistence type="predicted"/>
<evidence type="ECO:0000313" key="5">
    <source>
        <dbReference type="Proteomes" id="UP000245629"/>
    </source>
</evidence>
<keyword evidence="1 2" id="KW-0597">Phosphoprotein</keyword>
<dbReference type="Gene3D" id="3.40.50.2300">
    <property type="match status" value="1"/>
</dbReference>
<name>A0A2S2CS03_9PROT</name>
<dbReference type="GO" id="GO:0000160">
    <property type="term" value="P:phosphorelay signal transduction system"/>
    <property type="evidence" value="ECO:0007669"/>
    <property type="project" value="InterPro"/>
</dbReference>
<dbReference type="SUPFAM" id="SSF52172">
    <property type="entry name" value="CheY-like"/>
    <property type="match status" value="1"/>
</dbReference>
<evidence type="ECO:0000256" key="1">
    <source>
        <dbReference type="ARBA" id="ARBA00022553"/>
    </source>
</evidence>